<organism evidence="1">
    <name type="scientific">freshwater metagenome</name>
    <dbReference type="NCBI Taxonomy" id="449393"/>
    <lineage>
        <taxon>unclassified sequences</taxon>
        <taxon>metagenomes</taxon>
        <taxon>ecological metagenomes</taxon>
    </lineage>
</organism>
<dbReference type="AlphaFoldDB" id="A0A6J7QKI9"/>
<gene>
    <name evidence="1" type="ORF">UFOPK4061_01063</name>
</gene>
<protein>
    <submittedName>
        <fullName evidence="1">Unannotated protein</fullName>
    </submittedName>
</protein>
<name>A0A6J7QKI9_9ZZZZ</name>
<proteinExistence type="predicted"/>
<accession>A0A6J7QKI9</accession>
<sequence>MRIASSRAITPGNFVRFSMISSAVDALTSLVIGIGWYGEPFQHTGGGFAPSAPHVLSRSLICSAGISSAFASRLMTFSPPSASRSSVTRLIVTTIDVRLETSARPAWSRMRPRTAGVTTSRAELLFAATR</sequence>
<reference evidence="1" key="1">
    <citation type="submission" date="2020-05" db="EMBL/GenBank/DDBJ databases">
        <authorList>
            <person name="Chiriac C."/>
            <person name="Salcher M."/>
            <person name="Ghai R."/>
            <person name="Kavagutti S V."/>
        </authorList>
    </citation>
    <scope>NUCLEOTIDE SEQUENCE</scope>
</reference>
<evidence type="ECO:0000313" key="1">
    <source>
        <dbReference type="EMBL" id="CAB5014922.1"/>
    </source>
</evidence>
<dbReference type="EMBL" id="CAFBPD010000185">
    <property type="protein sequence ID" value="CAB5014922.1"/>
    <property type="molecule type" value="Genomic_DNA"/>
</dbReference>